<accession>A0A380A9D0</accession>
<dbReference type="EMBL" id="UGYN01000002">
    <property type="protein sequence ID" value="SUI76716.1"/>
    <property type="molecule type" value="Genomic_DNA"/>
</dbReference>
<sequence>MDEKKLTITLPTWLNRGEVKKLAAAAGTFWHKVRGWISWPLQQTDPLTCTVQILHLLAYQRDITRFDGEPLGLYRKRVKFAFLNAQDSGSLAGFQNIFRRLDIGEIGQAERQPGIDWDVIIIRLNDSQLASNAALMQEIIRQYGRTCRRYQFQVVNTATAVVHAAQFDNDHQLVAAQPGIDAKIMTEDPFNLLTEDGYYLTV</sequence>
<protein>
    <recommendedName>
        <fullName evidence="3">Bacteriophage P2-related tail formation protein</fullName>
    </recommendedName>
</protein>
<gene>
    <name evidence="1" type="ORF">NCTC11544_03866</name>
</gene>
<proteinExistence type="predicted"/>
<dbReference type="RefSeq" id="WP_115184072.1">
    <property type="nucleotide sequence ID" value="NZ_CAMKUF010000003.1"/>
</dbReference>
<name>A0A380A9D0_9GAMM</name>
<reference evidence="1 2" key="1">
    <citation type="submission" date="2018-06" db="EMBL/GenBank/DDBJ databases">
        <authorList>
            <consortium name="Pathogen Informatics"/>
            <person name="Doyle S."/>
        </authorList>
    </citation>
    <scope>NUCLEOTIDE SEQUENCE [LARGE SCALE GENOMIC DNA]</scope>
    <source>
        <strain evidence="1 2">NCTC11544</strain>
    </source>
</reference>
<evidence type="ECO:0000313" key="1">
    <source>
        <dbReference type="EMBL" id="SUI76716.1"/>
    </source>
</evidence>
<evidence type="ECO:0000313" key="2">
    <source>
        <dbReference type="Proteomes" id="UP000255529"/>
    </source>
</evidence>
<dbReference type="AlphaFoldDB" id="A0A380A9D0"/>
<dbReference type="Proteomes" id="UP000255529">
    <property type="component" value="Unassembled WGS sequence"/>
</dbReference>
<organism evidence="1 2">
    <name type="scientific">Serratia quinivorans</name>
    <dbReference type="NCBI Taxonomy" id="137545"/>
    <lineage>
        <taxon>Bacteria</taxon>
        <taxon>Pseudomonadati</taxon>
        <taxon>Pseudomonadota</taxon>
        <taxon>Gammaproteobacteria</taxon>
        <taxon>Enterobacterales</taxon>
        <taxon>Yersiniaceae</taxon>
        <taxon>Serratia</taxon>
    </lineage>
</organism>
<evidence type="ECO:0008006" key="3">
    <source>
        <dbReference type="Google" id="ProtNLM"/>
    </source>
</evidence>